<sequence length="240" mass="27648">MVGWDGTKLLKENCPKFISQVSHARVNNDYSFSGAQISGNQQMRTFDLTNNVSKIILDPQFQSADILLLSLGVNDLNYSDNNIGYVQQRLQTNIMRLHSANLNVKIMGLLPFESYMKDKRSYYRLAELRMALTEVYQSFGIPVLNWRQAGFSYDYFSIKDGVHPNSMTYKLMSTTIVNFMVLNRSVMPLDISNQSLFVSNGWQTNEQGQRQYAKNNILLTDWQIIDQTAYYFDPITKALK</sequence>
<dbReference type="SUPFAM" id="SSF52266">
    <property type="entry name" value="SGNH hydrolase"/>
    <property type="match status" value="1"/>
</dbReference>
<keyword evidence="3" id="KW-1185">Reference proteome</keyword>
<dbReference type="AlphaFoldDB" id="A0A1L6RAX5"/>
<name>A0A1L6RAX5_9LACO</name>
<dbReference type="InterPro" id="IPR036514">
    <property type="entry name" value="SGNH_hydro_sf"/>
</dbReference>
<evidence type="ECO:0000313" key="2">
    <source>
        <dbReference type="EMBL" id="APS41620.1"/>
    </source>
</evidence>
<organism evidence="2 3">
    <name type="scientific">Weissella jogaejeotgali</name>
    <dbReference type="NCBI Taxonomy" id="1631871"/>
    <lineage>
        <taxon>Bacteria</taxon>
        <taxon>Bacillati</taxon>
        <taxon>Bacillota</taxon>
        <taxon>Bacilli</taxon>
        <taxon>Lactobacillales</taxon>
        <taxon>Lactobacillaceae</taxon>
        <taxon>Weissella</taxon>
    </lineage>
</organism>
<proteinExistence type="predicted"/>
<dbReference type="STRING" id="1631871.FOL01_0761"/>
<dbReference type="InterPro" id="IPR013830">
    <property type="entry name" value="SGNH_hydro"/>
</dbReference>
<dbReference type="Gene3D" id="2.10.270.10">
    <property type="entry name" value="Cholin Binding"/>
    <property type="match status" value="1"/>
</dbReference>
<feature type="domain" description="SGNH hydrolase-type esterase" evidence="1">
    <location>
        <begin position="23"/>
        <end position="170"/>
    </location>
</feature>
<dbReference type="CDD" id="cd00229">
    <property type="entry name" value="SGNH_hydrolase"/>
    <property type="match status" value="1"/>
</dbReference>
<evidence type="ECO:0000313" key="3">
    <source>
        <dbReference type="Proteomes" id="UP000185473"/>
    </source>
</evidence>
<gene>
    <name evidence="2" type="ORF">FOL01_0761</name>
</gene>
<dbReference type="KEGG" id="wjo:FOL01_0761"/>
<evidence type="ECO:0000259" key="1">
    <source>
        <dbReference type="Pfam" id="PF13472"/>
    </source>
</evidence>
<reference evidence="2 3" key="1">
    <citation type="submission" date="2016-02" db="EMBL/GenBank/DDBJ databases">
        <title>Complete Genome Sequence of Weissella jogaejeotgali FOL01.</title>
        <authorList>
            <person name="Lee J.-H."/>
            <person name="Ku H.-J."/>
        </authorList>
    </citation>
    <scope>NUCLEOTIDE SEQUENCE [LARGE SCALE GENOMIC DNA]</scope>
    <source>
        <strain evidence="2 3">FOL01</strain>
    </source>
</reference>
<dbReference type="Proteomes" id="UP000185473">
    <property type="component" value="Chromosome"/>
</dbReference>
<dbReference type="EMBL" id="CP014332">
    <property type="protein sequence ID" value="APS41620.1"/>
    <property type="molecule type" value="Genomic_DNA"/>
</dbReference>
<protein>
    <recommendedName>
        <fullName evidence="1">SGNH hydrolase-type esterase domain-containing protein</fullName>
    </recommendedName>
</protein>
<dbReference type="Pfam" id="PF13472">
    <property type="entry name" value="Lipase_GDSL_2"/>
    <property type="match status" value="1"/>
</dbReference>
<accession>A0A1L6RAX5</accession>
<dbReference type="OrthoDB" id="2148728at2"/>
<dbReference type="Gene3D" id="3.40.50.1110">
    <property type="entry name" value="SGNH hydrolase"/>
    <property type="match status" value="1"/>
</dbReference>